<dbReference type="Pfam" id="PF15265">
    <property type="entry name" value="FAM196"/>
    <property type="match status" value="1"/>
</dbReference>
<sequence length="317" mass="35697">MVSKEPSKCLLTASDSDVEPAASLALEMKYALDPNRQIKKRNKALQVRFKDICEAQNEQRDKQLSTSTASTQDPDKRDAKAIAYKTAYRKYMTVPARRSIPNVTKSTGVQTSPDLKKCYQTFPLDRKKGNILKSASTVDTLQGENNGFLIDARARCPATECNDQPLQVDVSPVEEGRPCQAAVALSEECQQIVPHTEVVDLKAQLQMMESLISSSQETIKVLLGVIQELEKGEAHREGLTCSRGSKTRRKHPCHTRSVELDFKQQEDKLQPVLRKLHPIEETQVAPLPYSQESYSSTPKQKSKTESKKHGRWKLWFL</sequence>
<dbReference type="PANTHER" id="PTHR28682">
    <property type="entry name" value="INHIBITORY SYNAPTIC FACTOR 2A-RELATED"/>
    <property type="match status" value="1"/>
</dbReference>
<evidence type="ECO:0000313" key="3">
    <source>
        <dbReference type="Proteomes" id="UP000053258"/>
    </source>
</evidence>
<accession>A0A093Q769</accession>
<name>A0A093Q769_9PASS</name>
<dbReference type="EMBL" id="KL672108">
    <property type="protein sequence ID" value="KFW84808.1"/>
    <property type="molecule type" value="Genomic_DNA"/>
</dbReference>
<dbReference type="PANTHER" id="PTHR28682:SF1">
    <property type="entry name" value="INHIBITORY SYNAPTIC FACTOR 2A"/>
    <property type="match status" value="1"/>
</dbReference>
<dbReference type="AlphaFoldDB" id="A0A093Q769"/>
<dbReference type="GO" id="GO:0060080">
    <property type="term" value="P:inhibitory postsynaptic potential"/>
    <property type="evidence" value="ECO:0007669"/>
    <property type="project" value="TreeGrafter"/>
</dbReference>
<gene>
    <name evidence="2" type="ORF">N305_01504</name>
</gene>
<protein>
    <submittedName>
        <fullName evidence="2">Protein FAM196A</fullName>
    </submittedName>
</protein>
<feature type="region of interest" description="Disordered" evidence="1">
    <location>
        <begin position="237"/>
        <end position="256"/>
    </location>
</feature>
<feature type="compositionally biased region" description="Polar residues" evidence="1">
    <location>
        <begin position="290"/>
        <end position="299"/>
    </location>
</feature>
<evidence type="ECO:0000313" key="2">
    <source>
        <dbReference type="EMBL" id="KFW84808.1"/>
    </source>
</evidence>
<organism evidence="2 3">
    <name type="scientific">Manacus vitellinus</name>
    <name type="common">golden-collared manakin</name>
    <dbReference type="NCBI Taxonomy" id="328815"/>
    <lineage>
        <taxon>Eukaryota</taxon>
        <taxon>Metazoa</taxon>
        <taxon>Chordata</taxon>
        <taxon>Craniata</taxon>
        <taxon>Vertebrata</taxon>
        <taxon>Euteleostomi</taxon>
        <taxon>Archelosauria</taxon>
        <taxon>Archosauria</taxon>
        <taxon>Dinosauria</taxon>
        <taxon>Saurischia</taxon>
        <taxon>Theropoda</taxon>
        <taxon>Coelurosauria</taxon>
        <taxon>Aves</taxon>
        <taxon>Neognathae</taxon>
        <taxon>Neoaves</taxon>
        <taxon>Telluraves</taxon>
        <taxon>Australaves</taxon>
        <taxon>Passeriformes</taxon>
        <taxon>Pipridae</taxon>
        <taxon>Manacus</taxon>
    </lineage>
</organism>
<keyword evidence="3" id="KW-1185">Reference proteome</keyword>
<feature type="region of interest" description="Disordered" evidence="1">
    <location>
        <begin position="57"/>
        <end position="77"/>
    </location>
</feature>
<dbReference type="OrthoDB" id="8679980at2759"/>
<feature type="compositionally biased region" description="Basic residues" evidence="1">
    <location>
        <begin position="245"/>
        <end position="254"/>
    </location>
</feature>
<dbReference type="GO" id="GO:0014069">
    <property type="term" value="C:postsynaptic density"/>
    <property type="evidence" value="ECO:0007669"/>
    <property type="project" value="TreeGrafter"/>
</dbReference>
<evidence type="ECO:0000256" key="1">
    <source>
        <dbReference type="SAM" id="MobiDB-lite"/>
    </source>
</evidence>
<feature type="region of interest" description="Disordered" evidence="1">
    <location>
        <begin position="287"/>
        <end position="310"/>
    </location>
</feature>
<dbReference type="Proteomes" id="UP000053258">
    <property type="component" value="Unassembled WGS sequence"/>
</dbReference>
<reference evidence="2 3" key="1">
    <citation type="submission" date="2014-06" db="EMBL/GenBank/DDBJ databases">
        <title>Genome evolution of avian class.</title>
        <authorList>
            <person name="Zhang G."/>
            <person name="Li C."/>
        </authorList>
    </citation>
    <scope>NUCLEOTIDE SEQUENCE [LARGE SCALE GENOMIC DNA]</scope>
    <source>
        <strain evidence="2">BGI_N305</strain>
    </source>
</reference>
<proteinExistence type="predicted"/>
<dbReference type="InterPro" id="IPR029337">
    <property type="entry name" value="INSYN2"/>
</dbReference>